<dbReference type="GO" id="GO:0005975">
    <property type="term" value="P:carbohydrate metabolic process"/>
    <property type="evidence" value="ECO:0007669"/>
    <property type="project" value="InterPro"/>
</dbReference>
<reference evidence="17" key="1">
    <citation type="journal article" date="2022" name="Cell">
        <title>Repeat-based holocentromeres influence genome architecture and karyotype evolution.</title>
        <authorList>
            <person name="Hofstatter P.G."/>
            <person name="Thangavel G."/>
            <person name="Lux T."/>
            <person name="Neumann P."/>
            <person name="Vondrak T."/>
            <person name="Novak P."/>
            <person name="Zhang M."/>
            <person name="Costa L."/>
            <person name="Castellani M."/>
            <person name="Scott A."/>
            <person name="Toegelov H."/>
            <person name="Fuchs J."/>
            <person name="Mata-Sucre Y."/>
            <person name="Dias Y."/>
            <person name="Vanzela A.L.L."/>
            <person name="Huettel B."/>
            <person name="Almeida C.C.S."/>
            <person name="Simkova H."/>
            <person name="Souza G."/>
            <person name="Pedrosa-Harand A."/>
            <person name="Macas J."/>
            <person name="Mayer K.F.X."/>
            <person name="Houben A."/>
            <person name="Marques A."/>
        </authorList>
    </citation>
    <scope>NUCLEOTIDE SEQUENCE</scope>
    <source>
        <strain evidence="17">RhyBre1mFocal</strain>
    </source>
</reference>
<evidence type="ECO:0000256" key="9">
    <source>
        <dbReference type="ARBA" id="ARBA00043142"/>
    </source>
</evidence>
<feature type="chain" id="PRO_5040265057" description="Exopolygalacturonase" evidence="16">
    <location>
        <begin position="26"/>
        <end position="399"/>
    </location>
</feature>
<keyword evidence="7" id="KW-0961">Cell wall biogenesis/degradation</keyword>
<dbReference type="EC" id="3.2.1.67" evidence="8"/>
<evidence type="ECO:0000256" key="1">
    <source>
        <dbReference type="ARBA" id="ARBA00004191"/>
    </source>
</evidence>
<evidence type="ECO:0000256" key="4">
    <source>
        <dbReference type="ARBA" id="ARBA00022525"/>
    </source>
</evidence>
<keyword evidence="5 15" id="KW-0378">Hydrolase</keyword>
<evidence type="ECO:0000256" key="2">
    <source>
        <dbReference type="ARBA" id="ARBA00008834"/>
    </source>
</evidence>
<dbReference type="FunFam" id="2.160.20.10:FF:000004">
    <property type="entry name" value="Pectin lyase-like superfamily protein"/>
    <property type="match status" value="1"/>
</dbReference>
<evidence type="ECO:0000313" key="17">
    <source>
        <dbReference type="EMBL" id="KAJ1704618.1"/>
    </source>
</evidence>
<dbReference type="Gene3D" id="2.160.20.10">
    <property type="entry name" value="Single-stranded right-handed beta-helix, Pectin lyase-like"/>
    <property type="match status" value="1"/>
</dbReference>
<keyword evidence="18" id="KW-1185">Reference proteome</keyword>
<proteinExistence type="inferred from homology"/>
<evidence type="ECO:0000313" key="18">
    <source>
        <dbReference type="Proteomes" id="UP001151287"/>
    </source>
</evidence>
<dbReference type="SUPFAM" id="SSF51126">
    <property type="entry name" value="Pectin lyase-like"/>
    <property type="match status" value="1"/>
</dbReference>
<organism evidence="17 18">
    <name type="scientific">Rhynchospora breviuscula</name>
    <dbReference type="NCBI Taxonomy" id="2022672"/>
    <lineage>
        <taxon>Eukaryota</taxon>
        <taxon>Viridiplantae</taxon>
        <taxon>Streptophyta</taxon>
        <taxon>Embryophyta</taxon>
        <taxon>Tracheophyta</taxon>
        <taxon>Spermatophyta</taxon>
        <taxon>Magnoliopsida</taxon>
        <taxon>Liliopsida</taxon>
        <taxon>Poales</taxon>
        <taxon>Cyperaceae</taxon>
        <taxon>Cyperoideae</taxon>
        <taxon>Rhynchosporeae</taxon>
        <taxon>Rhynchospora</taxon>
    </lineage>
</organism>
<evidence type="ECO:0000256" key="15">
    <source>
        <dbReference type="RuleBase" id="RU361169"/>
    </source>
</evidence>
<evidence type="ECO:0000256" key="11">
    <source>
        <dbReference type="ARBA" id="ARBA00057651"/>
    </source>
</evidence>
<evidence type="ECO:0000256" key="12">
    <source>
        <dbReference type="ARBA" id="ARBA00068298"/>
    </source>
</evidence>
<keyword evidence="3" id="KW-0134">Cell wall</keyword>
<dbReference type="OrthoDB" id="187139at2759"/>
<keyword evidence="4" id="KW-0964">Secreted</keyword>
<dbReference type="GO" id="GO:0071555">
    <property type="term" value="P:cell wall organization"/>
    <property type="evidence" value="ECO:0007669"/>
    <property type="project" value="UniProtKB-KW"/>
</dbReference>
<dbReference type="EMBL" id="JAMQYH010000001">
    <property type="protein sequence ID" value="KAJ1704618.1"/>
    <property type="molecule type" value="Genomic_DNA"/>
</dbReference>
<protein>
    <recommendedName>
        <fullName evidence="12">Exopolygalacturonase</fullName>
        <ecNumber evidence="8">3.2.1.67</ecNumber>
    </recommendedName>
    <alternativeName>
        <fullName evidence="9">Galacturan 1,4-alpha-galacturonidase</fullName>
    </alternativeName>
    <alternativeName>
        <fullName evidence="13">Pectinase</fullName>
    </alternativeName>
</protein>
<evidence type="ECO:0000256" key="10">
    <source>
        <dbReference type="ARBA" id="ARBA00048766"/>
    </source>
</evidence>
<name>A0A9Q0D2G9_9POAL</name>
<dbReference type="PANTHER" id="PTHR31375">
    <property type="match status" value="1"/>
</dbReference>
<keyword evidence="16" id="KW-0732">Signal</keyword>
<dbReference type="GO" id="GO:0004650">
    <property type="term" value="F:polygalacturonase activity"/>
    <property type="evidence" value="ECO:0007669"/>
    <property type="project" value="InterPro"/>
</dbReference>
<dbReference type="AlphaFoldDB" id="A0A9Q0D2G9"/>
<evidence type="ECO:0000256" key="16">
    <source>
        <dbReference type="SAM" id="SignalP"/>
    </source>
</evidence>
<evidence type="ECO:0000256" key="5">
    <source>
        <dbReference type="ARBA" id="ARBA00022801"/>
    </source>
</evidence>
<dbReference type="PROSITE" id="PS00502">
    <property type="entry name" value="POLYGALACTURONASE"/>
    <property type="match status" value="1"/>
</dbReference>
<dbReference type="Pfam" id="PF00295">
    <property type="entry name" value="Glyco_hydro_28"/>
    <property type="match status" value="1"/>
</dbReference>
<evidence type="ECO:0000256" key="8">
    <source>
        <dbReference type="ARBA" id="ARBA00038933"/>
    </source>
</evidence>
<dbReference type="InterPro" id="IPR000743">
    <property type="entry name" value="Glyco_hydro_28"/>
</dbReference>
<accession>A0A9Q0D2G9</accession>
<evidence type="ECO:0000256" key="3">
    <source>
        <dbReference type="ARBA" id="ARBA00022512"/>
    </source>
</evidence>
<evidence type="ECO:0000256" key="13">
    <source>
        <dbReference type="ARBA" id="ARBA00083621"/>
    </source>
</evidence>
<feature type="signal peptide" evidence="16">
    <location>
        <begin position="1"/>
        <end position="25"/>
    </location>
</feature>
<comment type="similarity">
    <text evidence="2 15">Belongs to the glycosyl hydrolase 28 family.</text>
</comment>
<dbReference type="Proteomes" id="UP001151287">
    <property type="component" value="Unassembled WGS sequence"/>
</dbReference>
<evidence type="ECO:0000256" key="6">
    <source>
        <dbReference type="ARBA" id="ARBA00023295"/>
    </source>
</evidence>
<keyword evidence="6 15" id="KW-0326">Glycosidase</keyword>
<gene>
    <name evidence="17" type="ORF">LUZ63_004397</name>
</gene>
<dbReference type="InterPro" id="IPR011050">
    <property type="entry name" value="Pectin_lyase_fold/virulence"/>
</dbReference>
<sequence length="399" mass="42686">MRQGSMKVSILLLCVFFCCALNANATSFSVGSYGAKGDPSVDDTTAFVNTWKAACASSGDVELLIPQGTYFLGQVIFRGPCKFNTITVNLKGVLKASTDLSRFGKGDDWVEFSFFNGLTLTGGGTFDGQGRSSWSKNECPTKKNCKVLPTSVKFVSLTNAEVKGVNSKDPKFFHFGVLQCNNFKASNIYLKAPEDSPNTDGIHIERSKSVSITASTIGTGDDCISIGQGNSDVLISGIKCGPGHGISVGSLGRYPNEGNVQGLIVKDSIIFGTTNGVRIKTWENSPSWSNVDNMTFQNIKMNNVYNPIIIDQNYCPYYNCDRSAPSKVKLSNIFFKDITGSSKSQAAVTVKCSQAAPCQNVNLQNVNLQYTGGSNPTAVCSYANIAFSGTKVPAECTSA</sequence>
<feature type="active site" evidence="14">
    <location>
        <position position="244"/>
    </location>
</feature>
<comment type="subcellular location">
    <subcellularLocation>
        <location evidence="1">Secreted</location>
        <location evidence="1">Cell wall</location>
    </subcellularLocation>
</comment>
<dbReference type="InterPro" id="IPR012334">
    <property type="entry name" value="Pectin_lyas_fold"/>
</dbReference>
<evidence type="ECO:0000256" key="14">
    <source>
        <dbReference type="PROSITE-ProRule" id="PRU10052"/>
    </source>
</evidence>
<comment type="caution">
    <text evidence="17">The sequence shown here is derived from an EMBL/GenBank/DDBJ whole genome shotgun (WGS) entry which is preliminary data.</text>
</comment>
<comment type="catalytic activity">
    <reaction evidence="10">
        <text>[(1-&gt;4)-alpha-D-galacturonosyl](n) + H2O = alpha-D-galacturonate + [(1-&gt;4)-alpha-D-galacturonosyl](n-1)</text>
        <dbReference type="Rhea" id="RHEA:14117"/>
        <dbReference type="Rhea" id="RHEA-COMP:14570"/>
        <dbReference type="Rhea" id="RHEA-COMP:14572"/>
        <dbReference type="ChEBI" id="CHEBI:15377"/>
        <dbReference type="ChEBI" id="CHEBI:58658"/>
        <dbReference type="ChEBI" id="CHEBI:140523"/>
        <dbReference type="EC" id="3.2.1.67"/>
    </reaction>
</comment>
<evidence type="ECO:0000256" key="7">
    <source>
        <dbReference type="ARBA" id="ARBA00023316"/>
    </source>
</evidence>
<comment type="function">
    <text evidence="11">May function in depolymerizing pectin during pollen development, germination, and tube growth. Acts as an exo-polygalacturonase.</text>
</comment>
<dbReference type="GO" id="GO:0047911">
    <property type="term" value="F:galacturan 1,4-alpha-galacturonidase activity"/>
    <property type="evidence" value="ECO:0007669"/>
    <property type="project" value="UniProtKB-EC"/>
</dbReference>